<dbReference type="InterPro" id="IPR032595">
    <property type="entry name" value="DUF4905"/>
</dbReference>
<dbReference type="Pfam" id="PF16248">
    <property type="entry name" value="DUF4905"/>
    <property type="match status" value="1"/>
</dbReference>
<proteinExistence type="predicted"/>
<keyword evidence="2" id="KW-1185">Reference proteome</keyword>
<sequence>MVEYSKKLRVILPLLYTYDFGAPVWRMRLDVAANRLAFEIRDADLLLADFHTLDLDNYKLDKLPLPAAKNWWLGLEDAFEGLLFLHGYGDRQVGQHKGIFAYDAATANLRWQQPELAFYGVTTNGILALNLQGQNLQLLQTKTGTIVAENVSLDNGAAAVANHNAVRSQACTYPMLYLEGEPYYNQVCDFLEHQLNVKPVKGIEYAETGQNIFTGFYTENAAGNLDNTLCVFNLDGELQLQERIATGLSGIGSDTFIIFNHKLYFIRQRNILVVYSLT</sequence>
<evidence type="ECO:0000313" key="1">
    <source>
        <dbReference type="EMBL" id="MBW3365793.1"/>
    </source>
</evidence>
<comment type="caution">
    <text evidence="1">The sequence shown here is derived from an EMBL/GenBank/DDBJ whole genome shotgun (WGS) entry which is preliminary data.</text>
</comment>
<name>A0ABS6XE35_9BACT</name>
<protein>
    <submittedName>
        <fullName evidence="1">DUF4905 domain-containing protein</fullName>
    </submittedName>
</protein>
<accession>A0ABS6XE35</accession>
<dbReference type="RefSeq" id="WP_199110311.1">
    <property type="nucleotide sequence ID" value="NZ_JAHWXQ010000003.1"/>
</dbReference>
<evidence type="ECO:0000313" key="2">
    <source>
        <dbReference type="Proteomes" id="UP000774935"/>
    </source>
</evidence>
<dbReference type="Proteomes" id="UP000774935">
    <property type="component" value="Unassembled WGS sequence"/>
</dbReference>
<organism evidence="1 2">
    <name type="scientific">Pontibacter populi</name>
    <dbReference type="NCBI Taxonomy" id="890055"/>
    <lineage>
        <taxon>Bacteria</taxon>
        <taxon>Pseudomonadati</taxon>
        <taxon>Bacteroidota</taxon>
        <taxon>Cytophagia</taxon>
        <taxon>Cytophagales</taxon>
        <taxon>Hymenobacteraceae</taxon>
        <taxon>Pontibacter</taxon>
    </lineage>
</organism>
<reference evidence="1 2" key="1">
    <citation type="submission" date="2021-07" db="EMBL/GenBank/DDBJ databases">
        <authorList>
            <person name="Kim M.K."/>
        </authorList>
    </citation>
    <scope>NUCLEOTIDE SEQUENCE [LARGE SCALE GENOMIC DNA]</scope>
    <source>
        <strain evidence="1 2">HLY7-15</strain>
    </source>
</reference>
<dbReference type="EMBL" id="JAHWXQ010000003">
    <property type="protein sequence ID" value="MBW3365793.1"/>
    <property type="molecule type" value="Genomic_DNA"/>
</dbReference>
<gene>
    <name evidence="1" type="ORF">KYK27_12095</name>
</gene>